<dbReference type="Proteomes" id="UP001589943">
    <property type="component" value="Unassembled WGS sequence"/>
</dbReference>
<proteinExistence type="predicted"/>
<dbReference type="EMBL" id="JBHLTL010000004">
    <property type="protein sequence ID" value="MFC0589202.1"/>
    <property type="molecule type" value="Genomic_DNA"/>
</dbReference>
<dbReference type="Pfam" id="PF07811">
    <property type="entry name" value="TadE"/>
    <property type="match status" value="1"/>
</dbReference>
<dbReference type="InterPro" id="IPR012495">
    <property type="entry name" value="TadE-like_dom"/>
</dbReference>
<dbReference type="RefSeq" id="WP_379480698.1">
    <property type="nucleotide sequence ID" value="NZ_JBHLTL010000004.1"/>
</dbReference>
<sequence>MITFLRRLGQDRQGVTIVEFALVAPALMVLLLGIFDLGYNVYTNEMLQGAIQRAARGSTIEGAEAKQASFDAIVTGEVHTVAANAVLTFDRKSYASFSRVARPEDYSDGNANSICDNGEPFEDANGNGKWDIDPGAAGFGGARDAVLYTVTVKYPRLVPIAAWLPGQNKDFTLKSTTVLRNQPYGVQGAPKAPPVGNCP</sequence>
<keyword evidence="1" id="KW-0472">Membrane</keyword>
<evidence type="ECO:0000313" key="4">
    <source>
        <dbReference type="Proteomes" id="UP001589943"/>
    </source>
</evidence>
<evidence type="ECO:0000256" key="1">
    <source>
        <dbReference type="SAM" id="Phobius"/>
    </source>
</evidence>
<comment type="caution">
    <text evidence="3">The sequence shown here is derived from an EMBL/GenBank/DDBJ whole genome shotgun (WGS) entry which is preliminary data.</text>
</comment>
<keyword evidence="1" id="KW-1133">Transmembrane helix</keyword>
<feature type="transmembrane region" description="Helical" evidence="1">
    <location>
        <begin position="20"/>
        <end position="42"/>
    </location>
</feature>
<feature type="domain" description="TadE-like" evidence="2">
    <location>
        <begin position="14"/>
        <end position="56"/>
    </location>
</feature>
<accession>A0ABV6PH92</accession>
<keyword evidence="4" id="KW-1185">Reference proteome</keyword>
<name>A0ABV6PH92_9SPHN</name>
<gene>
    <name evidence="3" type="ORF">ACFFF7_07235</name>
</gene>
<evidence type="ECO:0000259" key="2">
    <source>
        <dbReference type="Pfam" id="PF07811"/>
    </source>
</evidence>
<evidence type="ECO:0000313" key="3">
    <source>
        <dbReference type="EMBL" id="MFC0589202.1"/>
    </source>
</evidence>
<protein>
    <submittedName>
        <fullName evidence="3">TadE/TadG family type IV pilus assembly protein</fullName>
    </submittedName>
</protein>
<keyword evidence="1" id="KW-0812">Transmembrane</keyword>
<reference evidence="3 4" key="1">
    <citation type="submission" date="2024-09" db="EMBL/GenBank/DDBJ databases">
        <authorList>
            <person name="Sun Q."/>
            <person name="Mori K."/>
        </authorList>
    </citation>
    <scope>NUCLEOTIDE SEQUENCE [LARGE SCALE GENOMIC DNA]</scope>
    <source>
        <strain evidence="3 4">NCAIM B.02537</strain>
    </source>
</reference>
<organism evidence="3 4">
    <name type="scientific">Novosphingobium aquiterrae</name>
    <dbReference type="NCBI Taxonomy" id="624388"/>
    <lineage>
        <taxon>Bacteria</taxon>
        <taxon>Pseudomonadati</taxon>
        <taxon>Pseudomonadota</taxon>
        <taxon>Alphaproteobacteria</taxon>
        <taxon>Sphingomonadales</taxon>
        <taxon>Sphingomonadaceae</taxon>
        <taxon>Novosphingobium</taxon>
    </lineage>
</organism>